<reference evidence="11 12" key="1">
    <citation type="journal article" date="2023" name="Elife">
        <title>Identification of key yeast species and microbe-microbe interactions impacting larval growth of Drosophila in the wild.</title>
        <authorList>
            <person name="Mure A."/>
            <person name="Sugiura Y."/>
            <person name="Maeda R."/>
            <person name="Honda K."/>
            <person name="Sakurai N."/>
            <person name="Takahashi Y."/>
            <person name="Watada M."/>
            <person name="Katoh T."/>
            <person name="Gotoh A."/>
            <person name="Gotoh Y."/>
            <person name="Taniguchi I."/>
            <person name="Nakamura K."/>
            <person name="Hayashi T."/>
            <person name="Katayama T."/>
            <person name="Uemura T."/>
            <person name="Hattori Y."/>
        </authorList>
    </citation>
    <scope>NUCLEOTIDE SEQUENCE [LARGE SCALE GENOMIC DNA]</scope>
    <source>
        <strain evidence="11 12">PK-24</strain>
    </source>
</reference>
<organism evidence="11 12">
    <name type="scientific">Pichia kluyveri</name>
    <name type="common">Yeast</name>
    <dbReference type="NCBI Taxonomy" id="36015"/>
    <lineage>
        <taxon>Eukaryota</taxon>
        <taxon>Fungi</taxon>
        <taxon>Dikarya</taxon>
        <taxon>Ascomycota</taxon>
        <taxon>Saccharomycotina</taxon>
        <taxon>Pichiomycetes</taxon>
        <taxon>Pichiales</taxon>
        <taxon>Pichiaceae</taxon>
        <taxon>Pichia</taxon>
    </lineage>
</organism>
<dbReference type="Gene3D" id="3.30.160.60">
    <property type="entry name" value="Classic Zinc Finger"/>
    <property type="match status" value="1"/>
</dbReference>
<evidence type="ECO:0000259" key="10">
    <source>
        <dbReference type="PROSITE" id="PS50157"/>
    </source>
</evidence>
<dbReference type="SUPFAM" id="SSF57667">
    <property type="entry name" value="beta-beta-alpha zinc fingers"/>
    <property type="match status" value="1"/>
</dbReference>
<feature type="transmembrane region" description="Helical" evidence="9">
    <location>
        <begin position="7"/>
        <end position="27"/>
    </location>
</feature>
<dbReference type="InterPro" id="IPR013087">
    <property type="entry name" value="Znf_C2H2_type"/>
</dbReference>
<gene>
    <name evidence="11" type="ORF">DAPK24_049830</name>
</gene>
<proteinExistence type="predicted"/>
<keyword evidence="6" id="KW-0539">Nucleus</keyword>
<dbReference type="PROSITE" id="PS00028">
    <property type="entry name" value="ZINC_FINGER_C2H2_1"/>
    <property type="match status" value="1"/>
</dbReference>
<dbReference type="GO" id="GO:0000978">
    <property type="term" value="F:RNA polymerase II cis-regulatory region sequence-specific DNA binding"/>
    <property type="evidence" value="ECO:0007669"/>
    <property type="project" value="InterPro"/>
</dbReference>
<feature type="compositionally biased region" description="Low complexity" evidence="8">
    <location>
        <begin position="190"/>
        <end position="209"/>
    </location>
</feature>
<comment type="subcellular location">
    <subcellularLocation>
        <location evidence="1">Nucleus</location>
    </subcellularLocation>
</comment>
<evidence type="ECO:0000256" key="1">
    <source>
        <dbReference type="ARBA" id="ARBA00004123"/>
    </source>
</evidence>
<dbReference type="GO" id="GO:0005634">
    <property type="term" value="C:nucleus"/>
    <property type="evidence" value="ECO:0007669"/>
    <property type="project" value="UniProtKB-SubCell"/>
</dbReference>
<dbReference type="PROSITE" id="PS50157">
    <property type="entry name" value="ZINC_FINGER_C2H2_2"/>
    <property type="match status" value="1"/>
</dbReference>
<dbReference type="Proteomes" id="UP001378960">
    <property type="component" value="Unassembled WGS sequence"/>
</dbReference>
<name>A0AAV5RA44_PICKL</name>
<feature type="domain" description="C2H2-type" evidence="10">
    <location>
        <begin position="236"/>
        <end position="263"/>
    </location>
</feature>
<accession>A0AAV5RA44</accession>
<feature type="region of interest" description="Disordered" evidence="8">
    <location>
        <begin position="186"/>
        <end position="212"/>
    </location>
</feature>
<evidence type="ECO:0000256" key="4">
    <source>
        <dbReference type="ARBA" id="ARBA00022771"/>
    </source>
</evidence>
<keyword evidence="4 7" id="KW-0863">Zinc-finger</keyword>
<keyword evidence="2" id="KW-0479">Metal-binding</keyword>
<evidence type="ECO:0000256" key="7">
    <source>
        <dbReference type="PROSITE-ProRule" id="PRU00042"/>
    </source>
</evidence>
<protein>
    <submittedName>
        <fullName evidence="11">Stp2 protein</fullName>
    </submittedName>
</protein>
<evidence type="ECO:0000256" key="9">
    <source>
        <dbReference type="SAM" id="Phobius"/>
    </source>
</evidence>
<evidence type="ECO:0000256" key="8">
    <source>
        <dbReference type="SAM" id="MobiDB-lite"/>
    </source>
</evidence>
<dbReference type="GO" id="GO:0000785">
    <property type="term" value="C:chromatin"/>
    <property type="evidence" value="ECO:0007669"/>
    <property type="project" value="TreeGrafter"/>
</dbReference>
<keyword evidence="5" id="KW-0862">Zinc</keyword>
<dbReference type="InterPro" id="IPR036236">
    <property type="entry name" value="Znf_C2H2_sf"/>
</dbReference>
<dbReference type="EMBL" id="BTGB01000009">
    <property type="protein sequence ID" value="GMM48385.1"/>
    <property type="molecule type" value="Genomic_DNA"/>
</dbReference>
<evidence type="ECO:0000256" key="3">
    <source>
        <dbReference type="ARBA" id="ARBA00022737"/>
    </source>
</evidence>
<evidence type="ECO:0000313" key="11">
    <source>
        <dbReference type="EMBL" id="GMM48385.1"/>
    </source>
</evidence>
<evidence type="ECO:0000256" key="5">
    <source>
        <dbReference type="ARBA" id="ARBA00022833"/>
    </source>
</evidence>
<dbReference type="PANTHER" id="PTHR40626:SF11">
    <property type="entry name" value="ZINC FINGER PROTEIN YPR022C"/>
    <property type="match status" value="1"/>
</dbReference>
<keyword evidence="9" id="KW-1133">Transmembrane helix</keyword>
<dbReference type="AlphaFoldDB" id="A0AAV5RA44"/>
<keyword evidence="9" id="KW-0812">Transmembrane</keyword>
<evidence type="ECO:0000256" key="2">
    <source>
        <dbReference type="ARBA" id="ARBA00022723"/>
    </source>
</evidence>
<dbReference type="GO" id="GO:0008270">
    <property type="term" value="F:zinc ion binding"/>
    <property type="evidence" value="ECO:0007669"/>
    <property type="project" value="UniProtKB-KW"/>
</dbReference>
<dbReference type="InterPro" id="IPR051059">
    <property type="entry name" value="VerF-like"/>
</dbReference>
<dbReference type="PANTHER" id="PTHR40626">
    <property type="entry name" value="MIP31509P"/>
    <property type="match status" value="1"/>
</dbReference>
<keyword evidence="9" id="KW-0472">Membrane</keyword>
<dbReference type="SMART" id="SM00355">
    <property type="entry name" value="ZnF_C2H2"/>
    <property type="match status" value="2"/>
</dbReference>
<evidence type="ECO:0000256" key="6">
    <source>
        <dbReference type="ARBA" id="ARBA00023242"/>
    </source>
</evidence>
<keyword evidence="12" id="KW-1185">Reference proteome</keyword>
<dbReference type="GO" id="GO:0000981">
    <property type="term" value="F:DNA-binding transcription factor activity, RNA polymerase II-specific"/>
    <property type="evidence" value="ECO:0007669"/>
    <property type="project" value="InterPro"/>
</dbReference>
<keyword evidence="3" id="KW-0677">Repeat</keyword>
<comment type="caution">
    <text evidence="11">The sequence shown here is derived from an EMBL/GenBank/DDBJ whole genome shotgun (WGS) entry which is preliminary data.</text>
</comment>
<sequence>MSVTGTVATFLSTFILYISNIITYPFINILSTLYSSIVFLVTGALPYKNNNNNNSKESNNNEKINSSLLFTDEDDDINDNLFPTIVNIDKLIPVNTSSVKQCSTTHADLSFVPETNNRGELEFKLRSLENEEHMIPYHQHQQLTPDLDSPNNSSINNKSLAMTSTEKIVNELSTFSNGFISLSPVSSIKSNSSGDTSENNTNTSSINNDTDIKMNGINNDDCDSLEGDISDSEKKYQCPHCDSKFKIRGYLTRHIKKHLSEKAYHCPFYNNESHDSRCHQTGGFSRRDTFKTHLKARHFKYPPGTKSTKRIGMMGWCGICGEKFLNNEIWVERHIEMGLCPGLPEDYLKTLKIGKKKTGKHSKFLDVSNINESLQLVNQKKLLNNNNKQKNDNINKNIKEGELYLQSPPSINSSPLPAMNTGSFNNSTQINKVLLTTPQSVSPNNGQPFEVSAMSNTEYMGINDMNVNHNNNNSNNNNQLDTETIQLLQKQQELTQIISILQQKRKEEEEEEKRRAIIHHMQQAQRTQQIMQLKKMQQFQQMQQLQQLQEIYSQTNDTINKNNNNSNSNLNMESLINTLNGDNKFNGIINNGSNNNGNYNIRPILPLSRSEEIVNSNENEEDFPSLDGEFVGVATV</sequence>
<evidence type="ECO:0000313" key="12">
    <source>
        <dbReference type="Proteomes" id="UP001378960"/>
    </source>
</evidence>